<reference evidence="6" key="1">
    <citation type="submission" date="2019-09" db="EMBL/GenBank/DDBJ databases">
        <title>Mumia zhuanghuii sp. nov. isolated from the intestinal contents of plateau pika (Ochotona curzoniae) in the Qinghai-Tibet plateau of China.</title>
        <authorList>
            <person name="Tian Z."/>
        </authorList>
    </citation>
    <scope>NUCLEOTIDE SEQUENCE [LARGE SCALE GENOMIC DNA]</scope>
    <source>
        <strain evidence="6">L-031</strain>
    </source>
</reference>
<dbReference type="SMART" id="SM01005">
    <property type="entry name" value="Ala_racemase_C"/>
    <property type="match status" value="1"/>
</dbReference>
<proteinExistence type="predicted"/>
<dbReference type="SUPFAM" id="SSF50621">
    <property type="entry name" value="Alanine racemase C-terminal domain-like"/>
    <property type="match status" value="1"/>
</dbReference>
<dbReference type="Proteomes" id="UP000325516">
    <property type="component" value="Chromosome"/>
</dbReference>
<dbReference type="AlphaFoldDB" id="A0A5J6L3Z3"/>
<accession>A0A5J6L3Z3</accession>
<evidence type="ECO:0000256" key="1">
    <source>
        <dbReference type="ARBA" id="ARBA00001933"/>
    </source>
</evidence>
<evidence type="ECO:0000256" key="2">
    <source>
        <dbReference type="ARBA" id="ARBA00022898"/>
    </source>
</evidence>
<evidence type="ECO:0000313" key="6">
    <source>
        <dbReference type="Proteomes" id="UP000325516"/>
    </source>
</evidence>
<evidence type="ECO:0000313" key="5">
    <source>
        <dbReference type="EMBL" id="QEW03187.1"/>
    </source>
</evidence>
<organism evidence="5 6">
    <name type="scientific">Microbacterium lushaniae</name>
    <dbReference type="NCBI Taxonomy" id="2614639"/>
    <lineage>
        <taxon>Bacteria</taxon>
        <taxon>Bacillati</taxon>
        <taxon>Actinomycetota</taxon>
        <taxon>Actinomycetes</taxon>
        <taxon>Micrococcales</taxon>
        <taxon>Microbacteriaceae</taxon>
        <taxon>Microbacterium</taxon>
    </lineage>
</organism>
<feature type="domain" description="Alanine racemase C-terminal" evidence="4">
    <location>
        <begin position="105"/>
        <end position="232"/>
    </location>
</feature>
<gene>
    <name evidence="5" type="ORF">F6J85_08785</name>
</gene>
<dbReference type="InterPro" id="IPR009006">
    <property type="entry name" value="Ala_racemase/Decarboxylase_C"/>
</dbReference>
<dbReference type="EMBL" id="CP044232">
    <property type="protein sequence ID" value="QEW03187.1"/>
    <property type="molecule type" value="Genomic_DNA"/>
</dbReference>
<keyword evidence="6" id="KW-1185">Reference proteome</keyword>
<dbReference type="GO" id="GO:0008784">
    <property type="term" value="F:alanine racemase activity"/>
    <property type="evidence" value="ECO:0007669"/>
    <property type="project" value="TreeGrafter"/>
</dbReference>
<comment type="cofactor">
    <cofactor evidence="1">
        <name>pyridoxal 5'-phosphate</name>
        <dbReference type="ChEBI" id="CHEBI:597326"/>
    </cofactor>
</comment>
<sequence>MRSPGWAGGDPDSLGGVTAPYLGSSRAVPGAAATVARLSAAALEHNAALALERGPGPVPALYADAWGHGAEWVTAVLAHLDIDPAAVDAETLFGLPEPDARTRPVLTLTGRVLSTKDLRAGEGVSYGYAHRAAADTRVALVTGGYAQGIVRMLGNRVAVRIGAALHPLIGRVAMDVCVVDITEHPVSRGDEVVYFGDPRDQAPSLAGWAAATGWTAGELVTAAGLRAVREVRG</sequence>
<evidence type="ECO:0000259" key="4">
    <source>
        <dbReference type="SMART" id="SM01005"/>
    </source>
</evidence>
<dbReference type="InterPro" id="IPR000821">
    <property type="entry name" value="Ala_racemase"/>
</dbReference>
<keyword evidence="3" id="KW-0413">Isomerase</keyword>
<keyword evidence="2" id="KW-0663">Pyridoxal phosphate</keyword>
<dbReference type="Pfam" id="PF00842">
    <property type="entry name" value="Ala_racemase_C"/>
    <property type="match status" value="1"/>
</dbReference>
<evidence type="ECO:0000256" key="3">
    <source>
        <dbReference type="ARBA" id="ARBA00023235"/>
    </source>
</evidence>
<dbReference type="Gene3D" id="2.40.37.10">
    <property type="entry name" value="Lyase, Ornithine Decarboxylase, Chain A, domain 1"/>
    <property type="match status" value="1"/>
</dbReference>
<dbReference type="GO" id="GO:0030170">
    <property type="term" value="F:pyridoxal phosphate binding"/>
    <property type="evidence" value="ECO:0007669"/>
    <property type="project" value="TreeGrafter"/>
</dbReference>
<dbReference type="KEGG" id="mlz:F6J85_08785"/>
<dbReference type="GO" id="GO:0005829">
    <property type="term" value="C:cytosol"/>
    <property type="evidence" value="ECO:0007669"/>
    <property type="project" value="TreeGrafter"/>
</dbReference>
<protein>
    <submittedName>
        <fullName evidence="5">Alanine racemase</fullName>
    </submittedName>
</protein>
<dbReference type="PANTHER" id="PTHR30511">
    <property type="entry name" value="ALANINE RACEMASE"/>
    <property type="match status" value="1"/>
</dbReference>
<dbReference type="InterPro" id="IPR011079">
    <property type="entry name" value="Ala_racemase_C"/>
</dbReference>
<dbReference type="PANTHER" id="PTHR30511:SF0">
    <property type="entry name" value="ALANINE RACEMASE, CATABOLIC-RELATED"/>
    <property type="match status" value="1"/>
</dbReference>
<name>A0A5J6L3Z3_9MICO</name>